<dbReference type="CDD" id="cd01879">
    <property type="entry name" value="FeoB"/>
    <property type="match status" value="1"/>
</dbReference>
<keyword evidence="9" id="KW-0406">Ion transport</keyword>
<feature type="transmembrane region" description="Helical" evidence="15">
    <location>
        <begin position="275"/>
        <end position="296"/>
    </location>
</feature>
<dbReference type="PROSITE" id="PS51711">
    <property type="entry name" value="G_FEOB"/>
    <property type="match status" value="1"/>
</dbReference>
<keyword evidence="18" id="KW-1185">Reference proteome</keyword>
<keyword evidence="2 15" id="KW-0813">Transport</keyword>
<feature type="transmembrane region" description="Helical" evidence="15">
    <location>
        <begin position="409"/>
        <end position="435"/>
    </location>
</feature>
<feature type="binding site" evidence="13">
    <location>
        <begin position="120"/>
        <end position="123"/>
    </location>
    <ligand>
        <name>GTP</name>
        <dbReference type="ChEBI" id="CHEBI:37565"/>
        <label>1</label>
    </ligand>
</feature>
<dbReference type="STRING" id="683125.SAMN05660206_101261"/>
<dbReference type="SUPFAM" id="SSF52540">
    <property type="entry name" value="P-loop containing nucleoside triphosphate hydrolases"/>
    <property type="match status" value="1"/>
</dbReference>
<keyword evidence="3" id="KW-1003">Cell membrane</keyword>
<evidence type="ECO:0000313" key="18">
    <source>
        <dbReference type="Proteomes" id="UP000198785"/>
    </source>
</evidence>
<evidence type="ECO:0000256" key="15">
    <source>
        <dbReference type="RuleBase" id="RU362098"/>
    </source>
</evidence>
<dbReference type="InterPro" id="IPR011640">
    <property type="entry name" value="Fe2_transport_prot_B_C"/>
</dbReference>
<dbReference type="AlphaFoldDB" id="A0A1I6P3N5"/>
<dbReference type="Pfam" id="PF07670">
    <property type="entry name" value="Gate"/>
    <property type="match status" value="2"/>
</dbReference>
<organism evidence="17 18">
    <name type="scientific">Sphingobacterium wenxiniae</name>
    <dbReference type="NCBI Taxonomy" id="683125"/>
    <lineage>
        <taxon>Bacteria</taxon>
        <taxon>Pseudomonadati</taxon>
        <taxon>Bacteroidota</taxon>
        <taxon>Sphingobacteriia</taxon>
        <taxon>Sphingobacteriales</taxon>
        <taxon>Sphingobacteriaceae</taxon>
        <taxon>Sphingobacterium</taxon>
    </lineage>
</organism>
<feature type="binding site" evidence="13">
    <location>
        <begin position="56"/>
        <end position="59"/>
    </location>
    <ligand>
        <name>GTP</name>
        <dbReference type="ChEBI" id="CHEBI:37565"/>
        <label>3</label>
    </ligand>
</feature>
<evidence type="ECO:0000256" key="10">
    <source>
        <dbReference type="ARBA" id="ARBA00023134"/>
    </source>
</evidence>
<feature type="binding site" evidence="14">
    <location>
        <position position="24"/>
    </location>
    <ligand>
        <name>Mg(2+)</name>
        <dbReference type="ChEBI" id="CHEBI:18420"/>
        <label>2</label>
    </ligand>
</feature>
<dbReference type="InterPro" id="IPR006073">
    <property type="entry name" value="GTP-bd"/>
</dbReference>
<dbReference type="PANTHER" id="PTHR43185">
    <property type="entry name" value="FERROUS IRON TRANSPORT PROTEIN B"/>
    <property type="match status" value="1"/>
</dbReference>
<comment type="subcellular location">
    <subcellularLocation>
        <location evidence="15">Cell inner membrane</location>
        <topology evidence="15">Multi-pass membrane protein</topology>
    </subcellularLocation>
    <subcellularLocation>
        <location evidence="1">Cell membrane</location>
        <topology evidence="1">Multi-pass membrane protein</topology>
    </subcellularLocation>
</comment>
<evidence type="ECO:0000313" key="17">
    <source>
        <dbReference type="EMBL" id="SFS34700.1"/>
    </source>
</evidence>
<evidence type="ECO:0000256" key="12">
    <source>
        <dbReference type="NCBIfam" id="TIGR00437"/>
    </source>
</evidence>
<dbReference type="PRINTS" id="PR00326">
    <property type="entry name" value="GTP1OBG"/>
</dbReference>
<evidence type="ECO:0000259" key="16">
    <source>
        <dbReference type="PROSITE" id="PS51711"/>
    </source>
</evidence>
<keyword evidence="11 15" id="KW-0472">Membrane</keyword>
<feature type="binding site" evidence="13">
    <location>
        <begin position="10"/>
        <end position="17"/>
    </location>
    <ligand>
        <name>GTP</name>
        <dbReference type="ChEBI" id="CHEBI:37565"/>
        <label>1</label>
    </ligand>
</feature>
<evidence type="ECO:0000256" key="11">
    <source>
        <dbReference type="ARBA" id="ARBA00023136"/>
    </source>
</evidence>
<keyword evidence="10 13" id="KW-0342">GTP-binding</keyword>
<dbReference type="InterPro" id="IPR011642">
    <property type="entry name" value="Gate_dom"/>
</dbReference>
<dbReference type="PANTHER" id="PTHR43185:SF1">
    <property type="entry name" value="FE(2+) TRANSPORTER FEOB"/>
    <property type="match status" value="1"/>
</dbReference>
<dbReference type="Proteomes" id="UP000198785">
    <property type="component" value="Unassembled WGS sequence"/>
</dbReference>
<dbReference type="InterPro" id="IPR030389">
    <property type="entry name" value="G_FEOB_dom"/>
</dbReference>
<feature type="transmembrane region" description="Helical" evidence="15">
    <location>
        <begin position="331"/>
        <end position="353"/>
    </location>
</feature>
<gene>
    <name evidence="17" type="ORF">SAMN05660206_101261</name>
</gene>
<dbReference type="EMBL" id="FOZZ01000001">
    <property type="protein sequence ID" value="SFS34700.1"/>
    <property type="molecule type" value="Genomic_DNA"/>
</dbReference>
<dbReference type="Pfam" id="PF07664">
    <property type="entry name" value="FeoB_C"/>
    <property type="match status" value="1"/>
</dbReference>
<keyword evidence="5 15" id="KW-0812">Transmembrane</keyword>
<evidence type="ECO:0000256" key="5">
    <source>
        <dbReference type="ARBA" id="ARBA00022692"/>
    </source>
</evidence>
<evidence type="ECO:0000256" key="13">
    <source>
        <dbReference type="PIRSR" id="PIRSR603373-1"/>
    </source>
</evidence>
<comment type="function">
    <text evidence="15">Probable transporter of a GTP-driven Fe(2+) uptake system.</text>
</comment>
<feature type="transmembrane region" description="Helical" evidence="15">
    <location>
        <begin position="447"/>
        <end position="468"/>
    </location>
</feature>
<name>A0A1I6P3N5_9SPHI</name>
<comment type="caution">
    <text evidence="15">Lacks conserved residue(s) required for the propagation of feature annotation.</text>
</comment>
<feature type="transmembrane region" description="Helical" evidence="15">
    <location>
        <begin position="506"/>
        <end position="525"/>
    </location>
</feature>
<feature type="transmembrane region" description="Helical" evidence="15">
    <location>
        <begin position="644"/>
        <end position="666"/>
    </location>
</feature>
<dbReference type="GO" id="GO:0015093">
    <property type="term" value="F:ferrous iron transmembrane transporter activity"/>
    <property type="evidence" value="ECO:0007669"/>
    <property type="project" value="UniProtKB-UniRule"/>
</dbReference>
<dbReference type="Pfam" id="PF02421">
    <property type="entry name" value="FeoB_N"/>
    <property type="match status" value="1"/>
</dbReference>
<keyword evidence="14" id="KW-0460">Magnesium</keyword>
<feature type="transmembrane region" description="Helical" evidence="15">
    <location>
        <begin position="678"/>
        <end position="699"/>
    </location>
</feature>
<dbReference type="InterPro" id="IPR050860">
    <property type="entry name" value="FeoB_GTPase"/>
</dbReference>
<dbReference type="InterPro" id="IPR027417">
    <property type="entry name" value="P-loop_NTPase"/>
</dbReference>
<dbReference type="NCBIfam" id="TIGR00437">
    <property type="entry name" value="feoB"/>
    <property type="match status" value="1"/>
</dbReference>
<keyword evidence="14" id="KW-0479">Metal-binding</keyword>
<evidence type="ECO:0000256" key="4">
    <source>
        <dbReference type="ARBA" id="ARBA00022496"/>
    </source>
</evidence>
<feature type="binding site" evidence="13">
    <location>
        <begin position="35"/>
        <end position="39"/>
    </location>
    <ligand>
        <name>GTP</name>
        <dbReference type="ChEBI" id="CHEBI:37565"/>
        <label>2</label>
    </ligand>
</feature>
<evidence type="ECO:0000256" key="7">
    <source>
        <dbReference type="ARBA" id="ARBA00022989"/>
    </source>
</evidence>
<dbReference type="InterPro" id="IPR005225">
    <property type="entry name" value="Small_GTP-bd"/>
</dbReference>
<keyword evidence="8 15" id="KW-0408">Iron</keyword>
<feature type="domain" description="FeoB-type G" evidence="16">
    <location>
        <begin position="3"/>
        <end position="169"/>
    </location>
</feature>
<evidence type="ECO:0000256" key="1">
    <source>
        <dbReference type="ARBA" id="ARBA00004651"/>
    </source>
</evidence>
<dbReference type="GO" id="GO:0046872">
    <property type="term" value="F:metal ion binding"/>
    <property type="evidence" value="ECO:0007669"/>
    <property type="project" value="UniProtKB-KW"/>
</dbReference>
<keyword evidence="7 15" id="KW-1133">Transmembrane helix</keyword>
<dbReference type="NCBIfam" id="TIGR00231">
    <property type="entry name" value="small_GTP"/>
    <property type="match status" value="1"/>
</dbReference>
<evidence type="ECO:0000256" key="3">
    <source>
        <dbReference type="ARBA" id="ARBA00022475"/>
    </source>
</evidence>
<keyword evidence="6 13" id="KW-0547">Nucleotide-binding</keyword>
<dbReference type="OrthoDB" id="9809127at2"/>
<reference evidence="17 18" key="1">
    <citation type="submission" date="2016-10" db="EMBL/GenBank/DDBJ databases">
        <authorList>
            <person name="de Groot N.N."/>
        </authorList>
    </citation>
    <scope>NUCLEOTIDE SEQUENCE [LARGE SCALE GENOMIC DNA]</scope>
    <source>
        <strain evidence="17 18">DSM 22789</strain>
    </source>
</reference>
<accession>A0A1I6P3N5</accession>
<dbReference type="Gene3D" id="3.40.50.300">
    <property type="entry name" value="P-loop containing nucleotide triphosphate hydrolases"/>
    <property type="match status" value="1"/>
</dbReference>
<evidence type="ECO:0000256" key="8">
    <source>
        <dbReference type="ARBA" id="ARBA00023004"/>
    </source>
</evidence>
<feature type="binding site" evidence="14">
    <location>
        <position position="21"/>
    </location>
    <ligand>
        <name>Mg(2+)</name>
        <dbReference type="ChEBI" id="CHEBI:18420"/>
        <label>2</label>
    </ligand>
</feature>
<keyword evidence="4 15" id="KW-0410">Iron transport</keyword>
<evidence type="ECO:0000256" key="2">
    <source>
        <dbReference type="ARBA" id="ARBA00022448"/>
    </source>
</evidence>
<evidence type="ECO:0000256" key="9">
    <source>
        <dbReference type="ARBA" id="ARBA00023065"/>
    </source>
</evidence>
<dbReference type="InterPro" id="IPR003373">
    <property type="entry name" value="Fe2_transport_prot-B"/>
</dbReference>
<dbReference type="RefSeq" id="WP_093363343.1">
    <property type="nucleotide sequence ID" value="NZ_FOZZ01000001.1"/>
</dbReference>
<sequence>MKNPIIALLGNPNVGKTSLFNRITKLHQRVGNYPGITVEKREGTVNANSKTYSVIDLPGTYSLFPTSLDEAVVYDVLADKRNKYHPDLVVVVSEPNNIKRSIILYQQARELGVPAIFVINMIDEIKEKGLEIDYDRLEQYLNTKVYTTDARNGKGIQQLIQAFEERPSHYVSRFTIEEKYQSALEEAKKLFPLHTEYQTWQFLAQDHVSFLDEKQRAGLKAIKDKHAFTFHELQKTEALQRNEQTSELIKDIIFHKDNLQLSATNKMDRILLHPVWGYVIFFALLFIIFQLVFTLATPIMDWIDELFASLIDTTAAVLPEGPFSDLLTQGVLAGIGGIVIFVPQIAILFLLISMMEETGYMSRVVFLMDRWLRPYGLNGKSVIPLMSGAGCAVPAIMAARNIENTKERLITMLVTPFMTCAARLPIYIVLIALVIPNETFMGFGLQGLVLNALYILGVLAALLSAWVLSKIIKTTHKSFLIFELPAYKGPDWKNVGYNVWDKTSGFLFGAGKIILAMAVILWVLGSFGPNDKFSNAESYVTEANPTLSEDELSEEVASYRLEHSFLGYLGMGIEPFVKPLGYDWKMGIGLISSFAAREVFVGTMATVYSLGEEVDVEDEEEQQTLLSKMRSEINRNTGKPAYNLASGISLLLFYAFAMQCMSTIAIMKRETGSWKWTIMQTVMMTGLAYVVAFIAYQALK</sequence>
<dbReference type="GO" id="GO:0005886">
    <property type="term" value="C:plasma membrane"/>
    <property type="evidence" value="ECO:0007669"/>
    <property type="project" value="UniProtKB-SubCell"/>
</dbReference>
<protein>
    <recommendedName>
        <fullName evidence="12 15">Ferrous iron transport protein B</fullName>
    </recommendedName>
</protein>
<evidence type="ECO:0000256" key="14">
    <source>
        <dbReference type="PIRSR" id="PIRSR603373-2"/>
    </source>
</evidence>
<dbReference type="GO" id="GO:0005525">
    <property type="term" value="F:GTP binding"/>
    <property type="evidence" value="ECO:0007669"/>
    <property type="project" value="UniProtKB-KW"/>
</dbReference>
<evidence type="ECO:0000256" key="6">
    <source>
        <dbReference type="ARBA" id="ARBA00022741"/>
    </source>
</evidence>
<comment type="similarity">
    <text evidence="15">Belongs to the TRAFAC class TrmE-Era-EngA-EngB-Septin-like GTPase superfamily. FeoB GTPase (TC 9.A.8) family.</text>
</comment>
<proteinExistence type="inferred from homology"/>